<evidence type="ECO:0000256" key="2">
    <source>
        <dbReference type="ARBA" id="ARBA00023264"/>
    </source>
</evidence>
<name>A0A6P4Z583_BRABE</name>
<dbReference type="Gene3D" id="3.90.1200.10">
    <property type="match status" value="1"/>
</dbReference>
<sequence length="348" mass="40340">MAGPTRIELFIEENSVESGALKAMQTVRPTWKTDEIKIKVFTDGITNKLVGCYLEGNKRDMVLVRVYGNKTELLVDRVAEIENMQILHANGCAPELYGVFTNGLCYGYVHGVVLDTQLIRDPKVSRLNGREMARMHHIQPANGKIPEPSLFIKMSKYFTLIPESFPDAEKNQRYQQEIPSTSQLQQEMESLKGALLPLNSPVVFCHNDLLCKNIVYTEAEDKVTFIDYEYASYNFQAYDIANHFDEFAGVDEVDYSLYPDREFQLTWLRSYLQYFHADRPEPVTDREVEILYVQVNKFALAAHFFWGLWALIQARFSAIDFDFLDYGILRFNEYLKRKDEFLALQLPE</sequence>
<evidence type="ECO:0000256" key="5">
    <source>
        <dbReference type="ARBA" id="ARBA00038874"/>
    </source>
</evidence>
<dbReference type="GO" id="GO:0004305">
    <property type="term" value="F:ethanolamine kinase activity"/>
    <property type="evidence" value="ECO:0007669"/>
    <property type="project" value="UniProtKB-EC"/>
</dbReference>
<dbReference type="GO" id="GO:0005737">
    <property type="term" value="C:cytoplasm"/>
    <property type="evidence" value="ECO:0007669"/>
    <property type="project" value="TreeGrafter"/>
</dbReference>
<keyword evidence="2" id="KW-1208">Phospholipid metabolism</keyword>
<dbReference type="SUPFAM" id="SSF56112">
    <property type="entry name" value="Protein kinase-like (PK-like)"/>
    <property type="match status" value="1"/>
</dbReference>
<dbReference type="GeneID" id="109475543"/>
<dbReference type="InterPro" id="IPR011009">
    <property type="entry name" value="Kinase-like_dom_sf"/>
</dbReference>
<reference evidence="7" key="1">
    <citation type="submission" date="2025-08" db="UniProtKB">
        <authorList>
            <consortium name="RefSeq"/>
        </authorList>
    </citation>
    <scope>IDENTIFICATION</scope>
    <source>
        <tissue evidence="7">Gonad</tissue>
    </source>
</reference>
<keyword evidence="1" id="KW-0443">Lipid metabolism</keyword>
<dbReference type="EC" id="2.7.1.82" evidence="5"/>
<proteinExistence type="inferred from homology"/>
<keyword evidence="1" id="KW-0444">Lipid biosynthesis</keyword>
<comment type="pathway">
    <text evidence="3">Phospholipid metabolism; phosphatidylethanolamine biosynthesis; phosphatidylethanolamine from ethanolamine: step 1/3.</text>
</comment>
<accession>A0A6P4Z583</accession>
<gene>
    <name evidence="7" type="primary">LOC109475543</name>
</gene>
<keyword evidence="6" id="KW-1185">Reference proteome</keyword>
<dbReference type="Proteomes" id="UP000515135">
    <property type="component" value="Unplaced"/>
</dbReference>
<evidence type="ECO:0000256" key="1">
    <source>
        <dbReference type="ARBA" id="ARBA00023209"/>
    </source>
</evidence>
<evidence type="ECO:0000256" key="3">
    <source>
        <dbReference type="ARBA" id="ARBA00037883"/>
    </source>
</evidence>
<evidence type="ECO:0000313" key="6">
    <source>
        <dbReference type="Proteomes" id="UP000515135"/>
    </source>
</evidence>
<dbReference type="PANTHER" id="PTHR22603:SF66">
    <property type="entry name" value="ETHANOLAMINE KINASE"/>
    <property type="match status" value="1"/>
</dbReference>
<organism evidence="6 7">
    <name type="scientific">Branchiostoma belcheri</name>
    <name type="common">Amphioxus</name>
    <dbReference type="NCBI Taxonomy" id="7741"/>
    <lineage>
        <taxon>Eukaryota</taxon>
        <taxon>Metazoa</taxon>
        <taxon>Chordata</taxon>
        <taxon>Cephalochordata</taxon>
        <taxon>Leptocardii</taxon>
        <taxon>Amphioxiformes</taxon>
        <taxon>Branchiostomatidae</taxon>
        <taxon>Branchiostoma</taxon>
    </lineage>
</organism>
<dbReference type="PANTHER" id="PTHR22603">
    <property type="entry name" value="CHOLINE/ETHANOALAMINE KINASE"/>
    <property type="match status" value="1"/>
</dbReference>
<dbReference type="GO" id="GO:0006646">
    <property type="term" value="P:phosphatidylethanolamine biosynthetic process"/>
    <property type="evidence" value="ECO:0007669"/>
    <property type="project" value="TreeGrafter"/>
</dbReference>
<dbReference type="Gene3D" id="3.30.200.20">
    <property type="entry name" value="Phosphorylase Kinase, domain 1"/>
    <property type="match status" value="1"/>
</dbReference>
<comment type="similarity">
    <text evidence="4">Belongs to the choline/ethanolamine kinase family.</text>
</comment>
<evidence type="ECO:0000256" key="4">
    <source>
        <dbReference type="ARBA" id="ARBA00038211"/>
    </source>
</evidence>
<protein>
    <recommendedName>
        <fullName evidence="5">ethanolamine kinase</fullName>
        <ecNumber evidence="5">2.7.1.82</ecNumber>
    </recommendedName>
</protein>
<evidence type="ECO:0000313" key="7">
    <source>
        <dbReference type="RefSeq" id="XP_019631753.1"/>
    </source>
</evidence>
<keyword evidence="1" id="KW-0594">Phospholipid biosynthesis</keyword>
<dbReference type="CDD" id="cd05157">
    <property type="entry name" value="ETNK_euk"/>
    <property type="match status" value="1"/>
</dbReference>
<dbReference type="KEGG" id="bbel:109475543"/>
<dbReference type="RefSeq" id="XP_019631753.1">
    <property type="nucleotide sequence ID" value="XM_019776194.1"/>
</dbReference>
<dbReference type="Pfam" id="PF01633">
    <property type="entry name" value="Choline_kinase"/>
    <property type="match status" value="1"/>
</dbReference>
<dbReference type="AlphaFoldDB" id="A0A6P4Z583"/>
<dbReference type="OrthoDB" id="10267235at2759"/>